<feature type="transmembrane region" description="Helical" evidence="6">
    <location>
        <begin position="172"/>
        <end position="195"/>
    </location>
</feature>
<feature type="region of interest" description="Disordered" evidence="5">
    <location>
        <begin position="405"/>
        <end position="424"/>
    </location>
</feature>
<feature type="transmembrane region" description="Helical" evidence="6">
    <location>
        <begin position="20"/>
        <end position="43"/>
    </location>
</feature>
<dbReference type="GO" id="GO:0005886">
    <property type="term" value="C:plasma membrane"/>
    <property type="evidence" value="ECO:0007669"/>
    <property type="project" value="UniProtKB-SubCell"/>
</dbReference>
<dbReference type="GeneID" id="97421503"/>
<feature type="transmembrane region" description="Helical" evidence="6">
    <location>
        <begin position="258"/>
        <end position="279"/>
    </location>
</feature>
<dbReference type="InterPro" id="IPR036259">
    <property type="entry name" value="MFS_trans_sf"/>
</dbReference>
<feature type="transmembrane region" description="Helical" evidence="6">
    <location>
        <begin position="87"/>
        <end position="104"/>
    </location>
</feature>
<dbReference type="InterPro" id="IPR011701">
    <property type="entry name" value="MFS"/>
</dbReference>
<dbReference type="RefSeq" id="WP_310110023.1">
    <property type="nucleotide sequence ID" value="NZ_JAVDTN010000003.1"/>
</dbReference>
<evidence type="ECO:0000256" key="4">
    <source>
        <dbReference type="ARBA" id="ARBA00023136"/>
    </source>
</evidence>
<sequence>MRSMPAAARNAQDRTARFGFAFIGVLLIAVNLRVSFVSVGPVLANISSDLGLSSAAAGFLTGLPLIAFAIFSPVAPSLASRLGLDRALWMSLLILASGIALRSLPVSGVIWVGTALIGLAIAFLNVLVPSLVKRDFPTRVSQLTGSYTATQAAFAAMGAAVVVPVAQTSPAGWRLALGIWVGLALIAMAVLLPWLRRHGSGIVSAARPDVSYRSPWTSALGWQVTIFMGLQSIAFYVLMAWLPTIEQSRGVPATTAGIHLSVFLLVSVFASLAAGGILHRGSDQRIVCFASGAVMVVTFLGLALAPDLILLWVLLGATGCGSLIVIALSLFSLRTVNYPQAASLSGMAQSIGYGMAAVGPMMFGGLRDLSGDWTLPLLVTAGIMAVLAVTGVLAGRNRVISPAAQAPVRRAPGPGRTSVPRRGS</sequence>
<dbReference type="PROSITE" id="PS50850">
    <property type="entry name" value="MFS"/>
    <property type="match status" value="1"/>
</dbReference>
<keyword evidence="4 6" id="KW-0472">Membrane</keyword>
<feature type="transmembrane region" description="Helical" evidence="6">
    <location>
        <begin position="216"/>
        <end position="238"/>
    </location>
</feature>
<proteinExistence type="predicted"/>
<evidence type="ECO:0000313" key="8">
    <source>
        <dbReference type="EMBL" id="MDR7163103.1"/>
    </source>
</evidence>
<evidence type="ECO:0000256" key="2">
    <source>
        <dbReference type="ARBA" id="ARBA00022692"/>
    </source>
</evidence>
<feature type="transmembrane region" description="Helical" evidence="6">
    <location>
        <begin position="110"/>
        <end position="132"/>
    </location>
</feature>
<dbReference type="AlphaFoldDB" id="A0AAW8NAL8"/>
<dbReference type="GO" id="GO:0022857">
    <property type="term" value="F:transmembrane transporter activity"/>
    <property type="evidence" value="ECO:0007669"/>
    <property type="project" value="InterPro"/>
</dbReference>
<comment type="caution">
    <text evidence="8">The sequence shown here is derived from an EMBL/GenBank/DDBJ whole genome shotgun (WGS) entry which is preliminary data.</text>
</comment>
<feature type="transmembrane region" description="Helical" evidence="6">
    <location>
        <begin position="286"/>
        <end position="303"/>
    </location>
</feature>
<dbReference type="InterPro" id="IPR052524">
    <property type="entry name" value="MFS_Cyanate_Porter"/>
</dbReference>
<feature type="transmembrane region" description="Helical" evidence="6">
    <location>
        <begin position="309"/>
        <end position="331"/>
    </location>
</feature>
<feature type="transmembrane region" description="Helical" evidence="6">
    <location>
        <begin position="343"/>
        <end position="363"/>
    </location>
</feature>
<dbReference type="Proteomes" id="UP001262032">
    <property type="component" value="Unassembled WGS sequence"/>
</dbReference>
<feature type="transmembrane region" description="Helical" evidence="6">
    <location>
        <begin position="375"/>
        <end position="395"/>
    </location>
</feature>
<keyword evidence="3 6" id="KW-1133">Transmembrane helix</keyword>
<evidence type="ECO:0000256" key="3">
    <source>
        <dbReference type="ARBA" id="ARBA00022989"/>
    </source>
</evidence>
<evidence type="ECO:0000256" key="5">
    <source>
        <dbReference type="SAM" id="MobiDB-lite"/>
    </source>
</evidence>
<dbReference type="EMBL" id="JAVDWN010000003">
    <property type="protein sequence ID" value="MDR7163103.1"/>
    <property type="molecule type" value="Genomic_DNA"/>
</dbReference>
<gene>
    <name evidence="8" type="ORF">J2X12_001116</name>
</gene>
<organism evidence="8 9">
    <name type="scientific">Pseudarthrobacter oxydans</name>
    <name type="common">Arthrobacter oxydans</name>
    <dbReference type="NCBI Taxonomy" id="1671"/>
    <lineage>
        <taxon>Bacteria</taxon>
        <taxon>Bacillati</taxon>
        <taxon>Actinomycetota</taxon>
        <taxon>Actinomycetes</taxon>
        <taxon>Micrococcales</taxon>
        <taxon>Micrococcaceae</taxon>
        <taxon>Pseudarthrobacter</taxon>
    </lineage>
</organism>
<protein>
    <submittedName>
        <fullName evidence="8">CP family cyanate transporter-like MFS transporter</fullName>
    </submittedName>
</protein>
<evidence type="ECO:0000259" key="7">
    <source>
        <dbReference type="PROSITE" id="PS50850"/>
    </source>
</evidence>
<dbReference type="Pfam" id="PF07690">
    <property type="entry name" value="MFS_1"/>
    <property type="match status" value="1"/>
</dbReference>
<evidence type="ECO:0000313" key="9">
    <source>
        <dbReference type="Proteomes" id="UP001262032"/>
    </source>
</evidence>
<dbReference type="PANTHER" id="PTHR23523:SF2">
    <property type="entry name" value="2-NITROIMIDAZOLE TRANSPORTER"/>
    <property type="match status" value="1"/>
</dbReference>
<keyword evidence="2 6" id="KW-0812">Transmembrane</keyword>
<feature type="transmembrane region" description="Helical" evidence="6">
    <location>
        <begin position="55"/>
        <end position="75"/>
    </location>
</feature>
<feature type="domain" description="Major facilitator superfamily (MFS) profile" evidence="7">
    <location>
        <begin position="17"/>
        <end position="399"/>
    </location>
</feature>
<evidence type="ECO:0000256" key="6">
    <source>
        <dbReference type="SAM" id="Phobius"/>
    </source>
</evidence>
<dbReference type="Gene3D" id="1.20.1250.20">
    <property type="entry name" value="MFS general substrate transporter like domains"/>
    <property type="match status" value="2"/>
</dbReference>
<dbReference type="PANTHER" id="PTHR23523">
    <property type="match status" value="1"/>
</dbReference>
<comment type="subcellular location">
    <subcellularLocation>
        <location evidence="1">Cell membrane</location>
        <topology evidence="1">Multi-pass membrane protein</topology>
    </subcellularLocation>
</comment>
<accession>A0AAW8NAL8</accession>
<name>A0AAW8NAL8_PSEOX</name>
<dbReference type="SUPFAM" id="SSF103473">
    <property type="entry name" value="MFS general substrate transporter"/>
    <property type="match status" value="1"/>
</dbReference>
<evidence type="ECO:0000256" key="1">
    <source>
        <dbReference type="ARBA" id="ARBA00004651"/>
    </source>
</evidence>
<dbReference type="InterPro" id="IPR020846">
    <property type="entry name" value="MFS_dom"/>
</dbReference>
<feature type="transmembrane region" description="Helical" evidence="6">
    <location>
        <begin position="144"/>
        <end position="166"/>
    </location>
</feature>
<reference evidence="8" key="1">
    <citation type="submission" date="2023-07" db="EMBL/GenBank/DDBJ databases">
        <title>Sorghum-associated microbial communities from plants grown in Nebraska, USA.</title>
        <authorList>
            <person name="Schachtman D."/>
        </authorList>
    </citation>
    <scope>NUCLEOTIDE SEQUENCE</scope>
    <source>
        <strain evidence="8">BE261</strain>
    </source>
</reference>